<sequence>MLKVLVVEDEVELLELYDLILSKNYKVFTTDSGREAINIIDRENPEILIVDIRLPDLSGIEVTKYAKAKNLNVVVIGVSAYRERFKEAIDAGAATVIQKPFLIKQIHEVIEGVLQKKQKSF</sequence>
<organism evidence="2 3">
    <name type="scientific">Candidatus Methanofastidiosum methylothiophilum</name>
    <dbReference type="NCBI Taxonomy" id="1705564"/>
    <lineage>
        <taxon>Archaea</taxon>
        <taxon>Methanobacteriati</taxon>
        <taxon>Methanobacteriota</taxon>
        <taxon>Stenosarchaea group</taxon>
        <taxon>Candidatus Methanofastidiosia</taxon>
        <taxon>Candidatus Methanofastidiosales</taxon>
        <taxon>Candidatus Methanofastidiosaceae</taxon>
        <taxon>Candidatus Methanofastidiosum</taxon>
    </lineage>
</organism>
<evidence type="ECO:0000313" key="2">
    <source>
        <dbReference type="EMBL" id="KYC53499.1"/>
    </source>
</evidence>
<accession>A0A150J8F5</accession>
<dbReference type="InterPro" id="IPR050595">
    <property type="entry name" value="Bact_response_regulator"/>
</dbReference>
<dbReference type="InterPro" id="IPR001789">
    <property type="entry name" value="Sig_transdc_resp-reg_receiver"/>
</dbReference>
<dbReference type="EMBL" id="LNJB01000025">
    <property type="protein sequence ID" value="KYC53499.1"/>
    <property type="molecule type" value="Genomic_DNA"/>
</dbReference>
<dbReference type="InterPro" id="IPR011006">
    <property type="entry name" value="CheY-like_superfamily"/>
</dbReference>
<dbReference type="Gene3D" id="3.40.50.2300">
    <property type="match status" value="1"/>
</dbReference>
<dbReference type="PANTHER" id="PTHR44591:SF3">
    <property type="entry name" value="RESPONSE REGULATORY DOMAIN-CONTAINING PROTEIN"/>
    <property type="match status" value="1"/>
</dbReference>
<dbReference type="Pfam" id="PF00072">
    <property type="entry name" value="Response_reg"/>
    <property type="match status" value="1"/>
</dbReference>
<dbReference type="SMART" id="SM00448">
    <property type="entry name" value="REC"/>
    <property type="match status" value="1"/>
</dbReference>
<dbReference type="CDD" id="cd00156">
    <property type="entry name" value="REC"/>
    <property type="match status" value="1"/>
</dbReference>
<gene>
    <name evidence="2" type="ORF">AN188_01441</name>
</gene>
<comment type="caution">
    <text evidence="2">The sequence shown here is derived from an EMBL/GenBank/DDBJ whole genome shotgun (WGS) entry which is preliminary data.</text>
</comment>
<reference evidence="2 3" key="1">
    <citation type="journal article" date="2016" name="ISME J.">
        <title>Chasing the elusive Euryarchaeota class WSA2: genomes reveal a uniquely fastidious methyl-reducing methanogen.</title>
        <authorList>
            <person name="Nobu M.K."/>
            <person name="Narihiro T."/>
            <person name="Kuroda K."/>
            <person name="Mei R."/>
            <person name="Liu W.T."/>
        </authorList>
    </citation>
    <scope>NUCLEOTIDE SEQUENCE [LARGE SCALE GENOMIC DNA]</scope>
    <source>
        <strain evidence="2">ADurb1013_Bin02101</strain>
    </source>
</reference>
<accession>A0A150JF82</accession>
<dbReference type="PANTHER" id="PTHR44591">
    <property type="entry name" value="STRESS RESPONSE REGULATOR PROTEIN 1"/>
    <property type="match status" value="1"/>
</dbReference>
<dbReference type="SUPFAM" id="SSF52172">
    <property type="entry name" value="CheY-like"/>
    <property type="match status" value="1"/>
</dbReference>
<dbReference type="Proteomes" id="UP000092420">
    <property type="component" value="Unassembled WGS sequence"/>
</dbReference>
<protein>
    <submittedName>
        <fullName evidence="2">Acetoacetate metabolism regulatory protein AtoC</fullName>
    </submittedName>
</protein>
<evidence type="ECO:0000256" key="1">
    <source>
        <dbReference type="ARBA" id="ARBA00022553"/>
    </source>
</evidence>
<dbReference type="PROSITE" id="PS50110">
    <property type="entry name" value="RESPONSE_REGULATORY"/>
    <property type="match status" value="1"/>
</dbReference>
<dbReference type="AlphaFoldDB" id="A0A150J8F5"/>
<dbReference type="GO" id="GO:0000160">
    <property type="term" value="P:phosphorelay signal transduction system"/>
    <property type="evidence" value="ECO:0007669"/>
    <property type="project" value="InterPro"/>
</dbReference>
<name>A0A150J8F5_9EURY</name>
<evidence type="ECO:0000313" key="3">
    <source>
        <dbReference type="Proteomes" id="UP000092420"/>
    </source>
</evidence>
<proteinExistence type="predicted"/>
<keyword evidence="1" id="KW-0597">Phosphoprotein</keyword>